<dbReference type="CDD" id="cd00180">
    <property type="entry name" value="PKc"/>
    <property type="match status" value="1"/>
</dbReference>
<feature type="domain" description="Protein kinase" evidence="5">
    <location>
        <begin position="32"/>
        <end position="256"/>
    </location>
</feature>
<comment type="caution">
    <text evidence="6">The sequence shown here is derived from an EMBL/GenBank/DDBJ whole genome shotgun (WGS) entry which is preliminary data.</text>
</comment>
<dbReference type="Proteomes" id="UP000684084">
    <property type="component" value="Unassembled WGS sequence"/>
</dbReference>
<dbReference type="PROSITE" id="PS50011">
    <property type="entry name" value="PROTEIN_KINASE_DOM"/>
    <property type="match status" value="1"/>
</dbReference>
<keyword evidence="4" id="KW-0067">ATP-binding</keyword>
<organism evidence="6 7">
    <name type="scientific">Rhizophagus irregularis</name>
    <dbReference type="NCBI Taxonomy" id="588596"/>
    <lineage>
        <taxon>Eukaryota</taxon>
        <taxon>Fungi</taxon>
        <taxon>Fungi incertae sedis</taxon>
        <taxon>Mucoromycota</taxon>
        <taxon>Glomeromycotina</taxon>
        <taxon>Glomeromycetes</taxon>
        <taxon>Glomerales</taxon>
        <taxon>Glomeraceae</taxon>
        <taxon>Rhizophagus</taxon>
    </lineage>
</organism>
<keyword evidence="2" id="KW-0547">Nucleotide-binding</keyword>
<dbReference type="InterPro" id="IPR000719">
    <property type="entry name" value="Prot_kinase_dom"/>
</dbReference>
<dbReference type="InterPro" id="IPR001245">
    <property type="entry name" value="Ser-Thr/Tyr_kinase_cat_dom"/>
</dbReference>
<reference evidence="6" key="1">
    <citation type="submission" date="2020-05" db="EMBL/GenBank/DDBJ databases">
        <authorList>
            <person name="Rincon C."/>
            <person name="Sanders R I."/>
            <person name="Robbins C."/>
            <person name="Chaturvedi A."/>
        </authorList>
    </citation>
    <scope>NUCLEOTIDE SEQUENCE</scope>
    <source>
        <strain evidence="6">CHB12</strain>
    </source>
</reference>
<keyword evidence="1" id="KW-0808">Transferase</keyword>
<dbReference type="PANTHER" id="PTHR44329:SF288">
    <property type="entry name" value="MITOGEN-ACTIVATED PROTEIN KINASE KINASE KINASE 20"/>
    <property type="match status" value="1"/>
</dbReference>
<evidence type="ECO:0000256" key="2">
    <source>
        <dbReference type="ARBA" id="ARBA00022741"/>
    </source>
</evidence>
<protein>
    <recommendedName>
        <fullName evidence="5">Protein kinase domain-containing protein</fullName>
    </recommendedName>
</protein>
<gene>
    <name evidence="6" type="ORF">CHRIB12_LOCUS16028</name>
</gene>
<proteinExistence type="predicted"/>
<evidence type="ECO:0000256" key="4">
    <source>
        <dbReference type="ARBA" id="ARBA00022840"/>
    </source>
</evidence>
<name>A0A915ZI85_9GLOM</name>
<dbReference type="InterPro" id="IPR051681">
    <property type="entry name" value="Ser/Thr_Kinases-Pseudokinases"/>
</dbReference>
<dbReference type="GO" id="GO:0004674">
    <property type="term" value="F:protein serine/threonine kinase activity"/>
    <property type="evidence" value="ECO:0007669"/>
    <property type="project" value="TreeGrafter"/>
</dbReference>
<dbReference type="EMBL" id="CAGKOT010000038">
    <property type="protein sequence ID" value="CAB5378053.1"/>
    <property type="molecule type" value="Genomic_DNA"/>
</dbReference>
<dbReference type="PANTHER" id="PTHR44329">
    <property type="entry name" value="SERINE/THREONINE-PROTEIN KINASE TNNI3K-RELATED"/>
    <property type="match status" value="1"/>
</dbReference>
<accession>A0A915ZI85</accession>
<evidence type="ECO:0000313" key="7">
    <source>
        <dbReference type="Proteomes" id="UP000684084"/>
    </source>
</evidence>
<sequence length="256" mass="29988">MSINKNFNYVDWIRKAIENNFITYYDHNEFKNKKKIENSNNSVGKIFKANWNNTNTNLVVKTLYELDVKKIVNELKAQKEVNFHINILQIYGISKLDDQYSLVLEYADGGSLYSYLKKSFTKLEWDDKYCLALQLANAIEYIHNEGIIHYNLHSQNDTPVEYSDIYTACWSDDPDERPSIQIVVSCLKSIIDHSIKSIANEIENHSIKSITNEIEKKSSNNDLNYMMDDYDLSIYDHFSKIMIDDDYSLNTFDYNA</sequence>
<evidence type="ECO:0000313" key="6">
    <source>
        <dbReference type="EMBL" id="CAB5378053.1"/>
    </source>
</evidence>
<evidence type="ECO:0000256" key="3">
    <source>
        <dbReference type="ARBA" id="ARBA00022777"/>
    </source>
</evidence>
<evidence type="ECO:0000256" key="1">
    <source>
        <dbReference type="ARBA" id="ARBA00022679"/>
    </source>
</evidence>
<dbReference type="AlphaFoldDB" id="A0A915ZI85"/>
<dbReference type="OrthoDB" id="4062651at2759"/>
<dbReference type="GO" id="GO:0005524">
    <property type="term" value="F:ATP binding"/>
    <property type="evidence" value="ECO:0007669"/>
    <property type="project" value="UniProtKB-KW"/>
</dbReference>
<keyword evidence="3" id="KW-0418">Kinase</keyword>
<evidence type="ECO:0000259" key="5">
    <source>
        <dbReference type="PROSITE" id="PS50011"/>
    </source>
</evidence>
<dbReference type="Pfam" id="PF07714">
    <property type="entry name" value="PK_Tyr_Ser-Thr"/>
    <property type="match status" value="1"/>
</dbReference>